<keyword evidence="6 7" id="KW-0472">Membrane</keyword>
<dbReference type="HAMAP" id="MF_01147">
    <property type="entry name" value="Lgt"/>
    <property type="match status" value="1"/>
</dbReference>
<evidence type="ECO:0000313" key="9">
    <source>
        <dbReference type="Proteomes" id="UP001143545"/>
    </source>
</evidence>
<sequence length="314" mass="36379">MTFYSITWNPSEILADLGIIQIRYYSLMFVVAFTLGWFIMKRIFINENQSLDKLDSLFVYTVLATLIGARLGHVIFYQPELFEEDWVQVFLPIRTKPSFEFTGFSGLASHGAAIGVIIAMFFYIRKYKDIKLLWLLDRIVIPVSIGGVFVRLGNFMNSEILGTVTKKSFPLAVQFVRGEENLNKYDAMRITGAKTANEAYKLIGNDPKYAEILNSIPYRHPAQIYEAISYVFVFLLLWFLYWKTNKKNEPGYIFGLFLVLLWTVRFLVEYVKQSQGGLESTFHNILSTGQLLSIPFILVGFYMMFRKNKTEFFS</sequence>
<dbReference type="GO" id="GO:0042158">
    <property type="term" value="P:lipoprotein biosynthetic process"/>
    <property type="evidence" value="ECO:0007669"/>
    <property type="project" value="UniProtKB-UniRule"/>
</dbReference>
<evidence type="ECO:0000256" key="7">
    <source>
        <dbReference type="HAMAP-Rule" id="MF_01147"/>
    </source>
</evidence>
<dbReference type="GO" id="GO:0008961">
    <property type="term" value="F:phosphatidylglycerol-prolipoprotein diacylglyceryl transferase activity"/>
    <property type="evidence" value="ECO:0007669"/>
    <property type="project" value="UniProtKB-UniRule"/>
</dbReference>
<comment type="similarity">
    <text evidence="1 7">Belongs to the Lgt family.</text>
</comment>
<keyword evidence="5 7" id="KW-1133">Transmembrane helix</keyword>
<dbReference type="NCBIfam" id="TIGR00544">
    <property type="entry name" value="lgt"/>
    <property type="match status" value="1"/>
</dbReference>
<dbReference type="Proteomes" id="UP001143545">
    <property type="component" value="Unassembled WGS sequence"/>
</dbReference>
<evidence type="ECO:0000256" key="6">
    <source>
        <dbReference type="ARBA" id="ARBA00023136"/>
    </source>
</evidence>
<evidence type="ECO:0000256" key="1">
    <source>
        <dbReference type="ARBA" id="ARBA00007150"/>
    </source>
</evidence>
<feature type="transmembrane region" description="Helical" evidence="7">
    <location>
        <begin position="288"/>
        <end position="305"/>
    </location>
</feature>
<feature type="transmembrane region" description="Helical" evidence="7">
    <location>
        <begin position="24"/>
        <end position="45"/>
    </location>
</feature>
<feature type="transmembrane region" description="Helical" evidence="7">
    <location>
        <begin position="224"/>
        <end position="242"/>
    </location>
</feature>
<keyword evidence="3 7" id="KW-0808">Transferase</keyword>
<accession>A0A9W6B8I1</accession>
<evidence type="ECO:0000256" key="3">
    <source>
        <dbReference type="ARBA" id="ARBA00022679"/>
    </source>
</evidence>
<dbReference type="PANTHER" id="PTHR30589">
    <property type="entry name" value="PROLIPOPROTEIN DIACYLGLYCERYL TRANSFERASE"/>
    <property type="match status" value="1"/>
</dbReference>
<keyword evidence="4 7" id="KW-0812">Transmembrane</keyword>
<dbReference type="GO" id="GO:0005886">
    <property type="term" value="C:plasma membrane"/>
    <property type="evidence" value="ECO:0007669"/>
    <property type="project" value="UniProtKB-SubCell"/>
</dbReference>
<keyword evidence="2 7" id="KW-1003">Cell membrane</keyword>
<feature type="transmembrane region" description="Helical" evidence="7">
    <location>
        <begin position="251"/>
        <end position="268"/>
    </location>
</feature>
<comment type="function">
    <text evidence="7">Catalyzes the transfer of the diacylglyceryl group from phosphatidylglycerol to the sulfhydryl group of the N-terminal cysteine of a prolipoprotein, the first step in the formation of mature lipoproteins.</text>
</comment>
<gene>
    <name evidence="7 8" type="primary">lgt</name>
    <name evidence="8" type="ORF">NBRC110019_25730</name>
</gene>
<feature type="transmembrane region" description="Helical" evidence="7">
    <location>
        <begin position="101"/>
        <end position="123"/>
    </location>
</feature>
<dbReference type="Pfam" id="PF01790">
    <property type="entry name" value="LGT"/>
    <property type="match status" value="1"/>
</dbReference>
<organism evidence="8 9">
    <name type="scientific">Neptunitalea chrysea</name>
    <dbReference type="NCBI Taxonomy" id="1647581"/>
    <lineage>
        <taxon>Bacteria</taxon>
        <taxon>Pseudomonadati</taxon>
        <taxon>Bacteroidota</taxon>
        <taxon>Flavobacteriia</taxon>
        <taxon>Flavobacteriales</taxon>
        <taxon>Flavobacteriaceae</taxon>
        <taxon>Neptunitalea</taxon>
    </lineage>
</organism>
<dbReference type="RefSeq" id="WP_281755561.1">
    <property type="nucleotide sequence ID" value="NZ_BRVP01000019.1"/>
</dbReference>
<feature type="binding site" evidence="7">
    <location>
        <position position="151"/>
    </location>
    <ligand>
        <name>a 1,2-diacyl-sn-glycero-3-phospho-(1'-sn-glycerol)</name>
        <dbReference type="ChEBI" id="CHEBI:64716"/>
    </ligand>
</feature>
<evidence type="ECO:0000256" key="2">
    <source>
        <dbReference type="ARBA" id="ARBA00022475"/>
    </source>
</evidence>
<dbReference type="AlphaFoldDB" id="A0A9W6B8I1"/>
<dbReference type="PANTHER" id="PTHR30589:SF0">
    <property type="entry name" value="PHOSPHATIDYLGLYCEROL--PROLIPOPROTEIN DIACYLGLYCERYL TRANSFERASE"/>
    <property type="match status" value="1"/>
</dbReference>
<reference evidence="8" key="1">
    <citation type="submission" date="2022-07" db="EMBL/GenBank/DDBJ databases">
        <title>Taxonomy of Novel Oxalotrophic and Methylotrophic Bacteria.</title>
        <authorList>
            <person name="Sahin N."/>
            <person name="Tani A."/>
        </authorList>
    </citation>
    <scope>NUCLEOTIDE SEQUENCE</scope>
    <source>
        <strain evidence="8">AM327</strain>
    </source>
</reference>
<evidence type="ECO:0000256" key="5">
    <source>
        <dbReference type="ARBA" id="ARBA00022989"/>
    </source>
</evidence>
<dbReference type="InterPro" id="IPR001640">
    <property type="entry name" value="Lgt"/>
</dbReference>
<evidence type="ECO:0000256" key="4">
    <source>
        <dbReference type="ARBA" id="ARBA00022692"/>
    </source>
</evidence>
<dbReference type="EMBL" id="BRVP01000019">
    <property type="protein sequence ID" value="GLB53532.1"/>
    <property type="molecule type" value="Genomic_DNA"/>
</dbReference>
<name>A0A9W6B8I1_9FLAO</name>
<comment type="catalytic activity">
    <reaction evidence="7">
        <text>L-cysteinyl-[prolipoprotein] + a 1,2-diacyl-sn-glycero-3-phospho-(1'-sn-glycerol) = an S-1,2-diacyl-sn-glyceryl-L-cysteinyl-[prolipoprotein] + sn-glycerol 1-phosphate + H(+)</text>
        <dbReference type="Rhea" id="RHEA:56712"/>
        <dbReference type="Rhea" id="RHEA-COMP:14679"/>
        <dbReference type="Rhea" id="RHEA-COMP:14680"/>
        <dbReference type="ChEBI" id="CHEBI:15378"/>
        <dbReference type="ChEBI" id="CHEBI:29950"/>
        <dbReference type="ChEBI" id="CHEBI:57685"/>
        <dbReference type="ChEBI" id="CHEBI:64716"/>
        <dbReference type="ChEBI" id="CHEBI:140658"/>
        <dbReference type="EC" id="2.5.1.145"/>
    </reaction>
</comment>
<comment type="pathway">
    <text evidence="7">Protein modification; lipoprotein biosynthesis (diacylglyceryl transfer).</text>
</comment>
<comment type="caution">
    <text evidence="8">The sequence shown here is derived from an EMBL/GenBank/DDBJ whole genome shotgun (WGS) entry which is preliminary data.</text>
</comment>
<dbReference type="EC" id="2.5.1.145" evidence="7"/>
<proteinExistence type="inferred from homology"/>
<evidence type="ECO:0000313" key="8">
    <source>
        <dbReference type="EMBL" id="GLB53532.1"/>
    </source>
</evidence>
<feature type="transmembrane region" description="Helical" evidence="7">
    <location>
        <begin position="57"/>
        <end position="77"/>
    </location>
</feature>
<feature type="transmembrane region" description="Helical" evidence="7">
    <location>
        <begin position="135"/>
        <end position="153"/>
    </location>
</feature>
<comment type="subcellular location">
    <subcellularLocation>
        <location evidence="7">Cell membrane</location>
        <topology evidence="7">Multi-pass membrane protein</topology>
    </subcellularLocation>
</comment>
<keyword evidence="9" id="KW-1185">Reference proteome</keyword>
<protein>
    <recommendedName>
        <fullName evidence="7">Phosphatidylglycerol--prolipoprotein diacylglyceryl transferase</fullName>
        <ecNumber evidence="7">2.5.1.145</ecNumber>
    </recommendedName>
</protein>